<reference evidence="2" key="2">
    <citation type="submission" date="2023-05" db="EMBL/GenBank/DDBJ databases">
        <authorList>
            <consortium name="Lawrence Berkeley National Laboratory"/>
            <person name="Steindorff A."/>
            <person name="Hensen N."/>
            <person name="Bonometti L."/>
            <person name="Westerberg I."/>
            <person name="Brannstrom I.O."/>
            <person name="Guillou S."/>
            <person name="Cros-Aarteil S."/>
            <person name="Calhoun S."/>
            <person name="Haridas S."/>
            <person name="Kuo A."/>
            <person name="Mondo S."/>
            <person name="Pangilinan J."/>
            <person name="Riley R."/>
            <person name="Labutti K."/>
            <person name="Andreopoulos B."/>
            <person name="Lipzen A."/>
            <person name="Chen C."/>
            <person name="Yanf M."/>
            <person name="Daum C."/>
            <person name="Ng V."/>
            <person name="Clum A."/>
            <person name="Ohm R."/>
            <person name="Martin F."/>
            <person name="Silar P."/>
            <person name="Natvig D."/>
            <person name="Lalanne C."/>
            <person name="Gautier V."/>
            <person name="Ament-Velasquez S.L."/>
            <person name="Kruys A."/>
            <person name="Hutchinson M.I."/>
            <person name="Powell A.J."/>
            <person name="Barry K."/>
            <person name="Miller A.N."/>
            <person name="Grigoriev I.V."/>
            <person name="Debuchy R."/>
            <person name="Gladieux P."/>
            <person name="Thoren M.H."/>
            <person name="Johannesson H."/>
        </authorList>
    </citation>
    <scope>NUCLEOTIDE SEQUENCE</scope>
    <source>
        <strain evidence="2">CBS 508.74</strain>
    </source>
</reference>
<dbReference type="SUPFAM" id="SSF54373">
    <property type="entry name" value="FAD-linked reductases, C-terminal domain"/>
    <property type="match status" value="1"/>
</dbReference>
<dbReference type="GeneID" id="89941754"/>
<dbReference type="InterPro" id="IPR050281">
    <property type="entry name" value="Flavin_monoamine_oxidase"/>
</dbReference>
<name>A0AAN6TFI8_9PEZI</name>
<dbReference type="EMBL" id="MU853339">
    <property type="protein sequence ID" value="KAK4113509.1"/>
    <property type="molecule type" value="Genomic_DNA"/>
</dbReference>
<feature type="domain" description="Amine oxidase" evidence="1">
    <location>
        <begin position="65"/>
        <end position="527"/>
    </location>
</feature>
<reference evidence="2" key="1">
    <citation type="journal article" date="2023" name="Mol. Phylogenet. Evol.">
        <title>Genome-scale phylogeny and comparative genomics of the fungal order Sordariales.</title>
        <authorList>
            <person name="Hensen N."/>
            <person name="Bonometti L."/>
            <person name="Westerberg I."/>
            <person name="Brannstrom I.O."/>
            <person name="Guillou S."/>
            <person name="Cros-Aarteil S."/>
            <person name="Calhoun S."/>
            <person name="Haridas S."/>
            <person name="Kuo A."/>
            <person name="Mondo S."/>
            <person name="Pangilinan J."/>
            <person name="Riley R."/>
            <person name="LaButti K."/>
            <person name="Andreopoulos B."/>
            <person name="Lipzen A."/>
            <person name="Chen C."/>
            <person name="Yan M."/>
            <person name="Daum C."/>
            <person name="Ng V."/>
            <person name="Clum A."/>
            <person name="Steindorff A."/>
            <person name="Ohm R.A."/>
            <person name="Martin F."/>
            <person name="Silar P."/>
            <person name="Natvig D.O."/>
            <person name="Lalanne C."/>
            <person name="Gautier V."/>
            <person name="Ament-Velasquez S.L."/>
            <person name="Kruys A."/>
            <person name="Hutchinson M.I."/>
            <person name="Powell A.J."/>
            <person name="Barry K."/>
            <person name="Miller A.N."/>
            <person name="Grigoriev I.V."/>
            <person name="Debuchy R."/>
            <person name="Gladieux P."/>
            <person name="Hiltunen Thoren M."/>
            <person name="Johannesson H."/>
        </authorList>
    </citation>
    <scope>NUCLEOTIDE SEQUENCE</scope>
    <source>
        <strain evidence="2">CBS 508.74</strain>
    </source>
</reference>
<dbReference type="Proteomes" id="UP001302812">
    <property type="component" value="Unassembled WGS sequence"/>
</dbReference>
<dbReference type="RefSeq" id="XP_064671079.1">
    <property type="nucleotide sequence ID" value="XM_064817629.1"/>
</dbReference>
<dbReference type="GO" id="GO:0016491">
    <property type="term" value="F:oxidoreductase activity"/>
    <property type="evidence" value="ECO:0007669"/>
    <property type="project" value="InterPro"/>
</dbReference>
<dbReference type="PRINTS" id="PR00419">
    <property type="entry name" value="ADXRDTASE"/>
</dbReference>
<dbReference type="InterPro" id="IPR002937">
    <property type="entry name" value="Amino_oxidase"/>
</dbReference>
<organism evidence="2 3">
    <name type="scientific">Canariomyces notabilis</name>
    <dbReference type="NCBI Taxonomy" id="2074819"/>
    <lineage>
        <taxon>Eukaryota</taxon>
        <taxon>Fungi</taxon>
        <taxon>Dikarya</taxon>
        <taxon>Ascomycota</taxon>
        <taxon>Pezizomycotina</taxon>
        <taxon>Sordariomycetes</taxon>
        <taxon>Sordariomycetidae</taxon>
        <taxon>Sordariales</taxon>
        <taxon>Chaetomiaceae</taxon>
        <taxon>Canariomyces</taxon>
    </lineage>
</organism>
<dbReference type="GO" id="GO:0003682">
    <property type="term" value="F:chromatin binding"/>
    <property type="evidence" value="ECO:0007669"/>
    <property type="project" value="TreeGrafter"/>
</dbReference>
<protein>
    <submittedName>
        <fullName evidence="2">FAD/NAD(P)-binding domain-containing protein</fullName>
    </submittedName>
</protein>
<dbReference type="GO" id="GO:0050660">
    <property type="term" value="F:flavin adenine dinucleotide binding"/>
    <property type="evidence" value="ECO:0007669"/>
    <property type="project" value="TreeGrafter"/>
</dbReference>
<dbReference type="PANTHER" id="PTHR10742:SF414">
    <property type="entry name" value="CONTAINING AMINE OXIDASE, PUTATIVE (AFU_ORTHOLOGUE AFUA_3G12150)-RELATED"/>
    <property type="match status" value="1"/>
</dbReference>
<dbReference type="Gene3D" id="3.50.50.60">
    <property type="entry name" value="FAD/NAD(P)-binding domain"/>
    <property type="match status" value="1"/>
</dbReference>
<dbReference type="InterPro" id="IPR036188">
    <property type="entry name" value="FAD/NAD-bd_sf"/>
</dbReference>
<dbReference type="GO" id="GO:0006338">
    <property type="term" value="P:chromatin remodeling"/>
    <property type="evidence" value="ECO:0007669"/>
    <property type="project" value="TreeGrafter"/>
</dbReference>
<sequence length="531" mass="59657">MDAYSMSVTSAARKHTSRIYQDLKTARIHTSAAPRKLTIMDRVLKLETLDPPTRRSHIAVIGAGFAGLRCADVLLRHGFRVTILEARNRLGGRIYQERLPNGHLVDVGANWIHGTTENPIMDLVRETNTAVGVWDSRTYVFDEDGQLLSLEEGEKYSTLMWSIIEDAFEYSNKHGSEIDPNQTLLDFFQEQATMRIPETEEGYERRRRILLQMAELWGSFVGSPLSTQSLKFFWLEECIEGENLFCAGTYHKVLEKVAQPAIDGADIRYQTRISEIHGKSTSQNGMVRVKITDGQVMEFDQVVVTCPLGWLKQNLDAFFPPLPDRMCQAIQNIGYGNLEKVYISFPSAFWLTSSKEGGRTIQGFCQWLAPTYAPESNPDRWLNEIVELGSLAGTVGHPTLLFYTYGDQSRHITSKVRSLPTAKEQSEFLFAYFKPYYSRLPSYEEGHPDCQPVACFATDWEGDELAGNGSYANFQKGLMEGDKDIETMRAGLPAEGVWLAGEHTAPFVALGTVTGAYWSGEQVARRIAGVL</sequence>
<accession>A0AAN6TFI8</accession>
<gene>
    <name evidence="2" type="ORF">N656DRAFT_797378</name>
</gene>
<evidence type="ECO:0000313" key="3">
    <source>
        <dbReference type="Proteomes" id="UP001302812"/>
    </source>
</evidence>
<dbReference type="PANTHER" id="PTHR10742">
    <property type="entry name" value="FLAVIN MONOAMINE OXIDASE"/>
    <property type="match status" value="1"/>
</dbReference>
<dbReference type="Gene3D" id="3.90.660.10">
    <property type="match status" value="1"/>
</dbReference>
<dbReference type="Pfam" id="PF01593">
    <property type="entry name" value="Amino_oxidase"/>
    <property type="match status" value="1"/>
</dbReference>
<keyword evidence="3" id="KW-1185">Reference proteome</keyword>
<evidence type="ECO:0000259" key="1">
    <source>
        <dbReference type="Pfam" id="PF01593"/>
    </source>
</evidence>
<comment type="caution">
    <text evidence="2">The sequence shown here is derived from an EMBL/GenBank/DDBJ whole genome shotgun (WGS) entry which is preliminary data.</text>
</comment>
<evidence type="ECO:0000313" key="2">
    <source>
        <dbReference type="EMBL" id="KAK4113509.1"/>
    </source>
</evidence>
<proteinExistence type="predicted"/>
<dbReference type="SUPFAM" id="SSF51905">
    <property type="entry name" value="FAD/NAD(P)-binding domain"/>
    <property type="match status" value="1"/>
</dbReference>
<dbReference type="AlphaFoldDB" id="A0AAN6TFI8"/>